<evidence type="ECO:0000256" key="1">
    <source>
        <dbReference type="SAM" id="MobiDB-lite"/>
    </source>
</evidence>
<evidence type="ECO:0000313" key="3">
    <source>
        <dbReference type="Proteomes" id="UP000324222"/>
    </source>
</evidence>
<dbReference type="AlphaFoldDB" id="A0A5B7DPE2"/>
<organism evidence="2 3">
    <name type="scientific">Portunus trituberculatus</name>
    <name type="common">Swimming crab</name>
    <name type="synonym">Neptunus trituberculatus</name>
    <dbReference type="NCBI Taxonomy" id="210409"/>
    <lineage>
        <taxon>Eukaryota</taxon>
        <taxon>Metazoa</taxon>
        <taxon>Ecdysozoa</taxon>
        <taxon>Arthropoda</taxon>
        <taxon>Crustacea</taxon>
        <taxon>Multicrustacea</taxon>
        <taxon>Malacostraca</taxon>
        <taxon>Eumalacostraca</taxon>
        <taxon>Eucarida</taxon>
        <taxon>Decapoda</taxon>
        <taxon>Pleocyemata</taxon>
        <taxon>Brachyura</taxon>
        <taxon>Eubrachyura</taxon>
        <taxon>Portunoidea</taxon>
        <taxon>Portunidae</taxon>
        <taxon>Portuninae</taxon>
        <taxon>Portunus</taxon>
    </lineage>
</organism>
<accession>A0A5B7DPE2</accession>
<dbReference type="Proteomes" id="UP000324222">
    <property type="component" value="Unassembled WGS sequence"/>
</dbReference>
<sequence>MPCSRSQLSRPLMVVLSGEGIRREHEVRRAMKSAEQKEEGKSDSVVPSGQVLLVATRNPVAETDLIRRRSRGESRRGRTKRRRRRRSKRRDNTGRD</sequence>
<reference evidence="2 3" key="1">
    <citation type="submission" date="2019-05" db="EMBL/GenBank/DDBJ databases">
        <title>Another draft genome of Portunus trituberculatus and its Hox gene families provides insights of decapod evolution.</title>
        <authorList>
            <person name="Jeong J.-H."/>
            <person name="Song I."/>
            <person name="Kim S."/>
            <person name="Choi T."/>
            <person name="Kim D."/>
            <person name="Ryu S."/>
            <person name="Kim W."/>
        </authorList>
    </citation>
    <scope>NUCLEOTIDE SEQUENCE [LARGE SCALE GENOMIC DNA]</scope>
    <source>
        <tissue evidence="2">Muscle</tissue>
    </source>
</reference>
<name>A0A5B7DPE2_PORTR</name>
<evidence type="ECO:0000313" key="2">
    <source>
        <dbReference type="EMBL" id="MPC23390.1"/>
    </source>
</evidence>
<feature type="compositionally biased region" description="Basic and acidic residues" evidence="1">
    <location>
        <begin position="25"/>
        <end position="42"/>
    </location>
</feature>
<feature type="compositionally biased region" description="Basic residues" evidence="1">
    <location>
        <begin position="77"/>
        <end position="89"/>
    </location>
</feature>
<proteinExistence type="predicted"/>
<gene>
    <name evidence="2" type="ORF">E2C01_016435</name>
</gene>
<comment type="caution">
    <text evidence="2">The sequence shown here is derived from an EMBL/GenBank/DDBJ whole genome shotgun (WGS) entry which is preliminary data.</text>
</comment>
<feature type="compositionally biased region" description="Basic and acidic residues" evidence="1">
    <location>
        <begin position="64"/>
        <end position="76"/>
    </location>
</feature>
<protein>
    <submittedName>
        <fullName evidence="2">Uncharacterized protein</fullName>
    </submittedName>
</protein>
<dbReference type="EMBL" id="VSRR010001201">
    <property type="protein sequence ID" value="MPC23390.1"/>
    <property type="molecule type" value="Genomic_DNA"/>
</dbReference>
<feature type="region of interest" description="Disordered" evidence="1">
    <location>
        <begin position="25"/>
        <end position="96"/>
    </location>
</feature>
<keyword evidence="3" id="KW-1185">Reference proteome</keyword>